<dbReference type="Proteomes" id="UP001060085">
    <property type="component" value="Linkage Group LG01"/>
</dbReference>
<proteinExistence type="predicted"/>
<evidence type="ECO:0000313" key="2">
    <source>
        <dbReference type="Proteomes" id="UP001060085"/>
    </source>
</evidence>
<name>A0ACC0CAQ3_CATRO</name>
<evidence type="ECO:0000313" key="1">
    <source>
        <dbReference type="EMBL" id="KAI5681873.1"/>
    </source>
</evidence>
<comment type="caution">
    <text evidence="1">The sequence shown here is derived from an EMBL/GenBank/DDBJ whole genome shotgun (WGS) entry which is preliminary data.</text>
</comment>
<dbReference type="EMBL" id="CM044701">
    <property type="protein sequence ID" value="KAI5681873.1"/>
    <property type="molecule type" value="Genomic_DNA"/>
</dbReference>
<reference evidence="2" key="1">
    <citation type="journal article" date="2023" name="Nat. Plants">
        <title>Single-cell RNA sequencing provides a high-resolution roadmap for understanding the multicellular compartmentation of specialized metabolism.</title>
        <authorList>
            <person name="Sun S."/>
            <person name="Shen X."/>
            <person name="Li Y."/>
            <person name="Li Y."/>
            <person name="Wang S."/>
            <person name="Li R."/>
            <person name="Zhang H."/>
            <person name="Shen G."/>
            <person name="Guo B."/>
            <person name="Wei J."/>
            <person name="Xu J."/>
            <person name="St-Pierre B."/>
            <person name="Chen S."/>
            <person name="Sun C."/>
        </authorList>
    </citation>
    <scope>NUCLEOTIDE SEQUENCE [LARGE SCALE GENOMIC DNA]</scope>
</reference>
<accession>A0ACC0CAQ3</accession>
<gene>
    <name evidence="1" type="ORF">M9H77_03101</name>
</gene>
<sequence length="133" mass="14801">MKSGLGYTGTNPNHTTDTHVTQCNSSYTTFGGLEVVFVKGSLSRAEKRNLIKKHKARKPPLVCDYCKMIGHICQYPLKKPCAPLSTIKREDQQTVPTNNTSNALLVFIRAWQCIFSSLPYQGAHGYPSLIREG</sequence>
<organism evidence="1 2">
    <name type="scientific">Catharanthus roseus</name>
    <name type="common">Madagascar periwinkle</name>
    <name type="synonym">Vinca rosea</name>
    <dbReference type="NCBI Taxonomy" id="4058"/>
    <lineage>
        <taxon>Eukaryota</taxon>
        <taxon>Viridiplantae</taxon>
        <taxon>Streptophyta</taxon>
        <taxon>Embryophyta</taxon>
        <taxon>Tracheophyta</taxon>
        <taxon>Spermatophyta</taxon>
        <taxon>Magnoliopsida</taxon>
        <taxon>eudicotyledons</taxon>
        <taxon>Gunneridae</taxon>
        <taxon>Pentapetalae</taxon>
        <taxon>asterids</taxon>
        <taxon>lamiids</taxon>
        <taxon>Gentianales</taxon>
        <taxon>Apocynaceae</taxon>
        <taxon>Rauvolfioideae</taxon>
        <taxon>Vinceae</taxon>
        <taxon>Catharanthinae</taxon>
        <taxon>Catharanthus</taxon>
    </lineage>
</organism>
<protein>
    <submittedName>
        <fullName evidence="1">Uncharacterized protein</fullName>
    </submittedName>
</protein>
<keyword evidence="2" id="KW-1185">Reference proteome</keyword>